<evidence type="ECO:0000313" key="14">
    <source>
        <dbReference type="Proteomes" id="UP000284702"/>
    </source>
</evidence>
<dbReference type="VEuPathDB" id="FungiDB:H257_06863"/>
<comment type="caution">
    <text evidence="8">The sequence shown here is derived from an EMBL/GenBank/DDBJ whole genome shotgun (WGS) entry which is preliminary data.</text>
</comment>
<dbReference type="GO" id="GO:0005634">
    <property type="term" value="C:nucleus"/>
    <property type="evidence" value="ECO:0007669"/>
    <property type="project" value="UniProtKB-SubCell"/>
</dbReference>
<dbReference type="AlphaFoldDB" id="A0A397CY87"/>
<dbReference type="EMBL" id="QUTC01006535">
    <property type="protein sequence ID" value="RHY51641.1"/>
    <property type="molecule type" value="Genomic_DNA"/>
</dbReference>
<reference evidence="11 14" key="1">
    <citation type="submission" date="2018-07" db="EMBL/GenBank/DDBJ databases">
        <title>Annotation of Aphanomyces astaci genome assembly.</title>
        <authorList>
            <person name="Studholme D.J."/>
        </authorList>
    </citation>
    <scope>NUCLEOTIDE SEQUENCE [LARGE SCALE GENOMIC DNA]</scope>
    <source>
        <strain evidence="11">Pc</strain>
    </source>
</reference>
<evidence type="ECO:0000256" key="4">
    <source>
        <dbReference type="ARBA" id="ARBA00023054"/>
    </source>
</evidence>
<dbReference type="EMBL" id="MZMZ02002730">
    <property type="protein sequence ID" value="RQM24362.1"/>
    <property type="molecule type" value="Genomic_DNA"/>
</dbReference>
<sequence>MYFPPYRKSCTIPPCYWCIRHSGRSTIMEKSLKDMNEALASVLALVVAPVEYPPPSRPNPLQQDATDLNDLQEQMEAFFVQAKKLETQILSQDVDHTGENRVQVEAEIQALEHELNDKNDLIDKYSEVIRGWEGKFKRLDSKMSVS</sequence>
<keyword evidence="6" id="KW-0539">Nucleus</keyword>
<keyword evidence="3" id="KW-0805">Transcription regulation</keyword>
<evidence type="ECO:0000256" key="6">
    <source>
        <dbReference type="ARBA" id="ARBA00023242"/>
    </source>
</evidence>
<dbReference type="Pfam" id="PF11594">
    <property type="entry name" value="Med28"/>
    <property type="match status" value="1"/>
</dbReference>
<evidence type="ECO:0000313" key="8">
    <source>
        <dbReference type="EMBL" id="RHY51641.1"/>
    </source>
</evidence>
<evidence type="ECO:0000313" key="15">
    <source>
        <dbReference type="Proteomes" id="UP000286510"/>
    </source>
</evidence>
<name>A0A397CY87_APHAT</name>
<proteinExistence type="inferred from homology"/>
<protein>
    <submittedName>
        <fullName evidence="8">Uncharacterized protein</fullName>
    </submittedName>
</protein>
<evidence type="ECO:0000256" key="3">
    <source>
        <dbReference type="ARBA" id="ARBA00023015"/>
    </source>
</evidence>
<evidence type="ECO:0000256" key="1">
    <source>
        <dbReference type="ARBA" id="ARBA00004123"/>
    </source>
</evidence>
<dbReference type="Proteomes" id="UP000265716">
    <property type="component" value="Unassembled WGS sequence"/>
</dbReference>
<reference evidence="12 13" key="2">
    <citation type="submission" date="2018-08" db="EMBL/GenBank/DDBJ databases">
        <title>Aphanomyces genome sequencing and annotation.</title>
        <authorList>
            <person name="Minardi D."/>
            <person name="Oidtmann B."/>
            <person name="Van Der Giezen M."/>
            <person name="Studholme D.J."/>
        </authorList>
    </citation>
    <scope>NUCLEOTIDE SEQUENCE [LARGE SCALE GENOMIC DNA]</scope>
    <source>
        <strain evidence="10 15">FDL457</strain>
        <strain evidence="8 12">SA</strain>
        <strain evidence="9 13">Si</strain>
    </source>
</reference>
<evidence type="ECO:0000313" key="12">
    <source>
        <dbReference type="Proteomes" id="UP000265716"/>
    </source>
</evidence>
<keyword evidence="14" id="KW-1185">Reference proteome</keyword>
<dbReference type="InterPro" id="IPR021640">
    <property type="entry name" value="Mediator_Med28"/>
</dbReference>
<accession>A0A397CY87</accession>
<dbReference type="EMBL" id="QUTB01003102">
    <property type="protein sequence ID" value="RHY69617.1"/>
    <property type="molecule type" value="Genomic_DNA"/>
</dbReference>
<feature type="coiled-coil region" evidence="7">
    <location>
        <begin position="68"/>
        <end position="128"/>
    </location>
</feature>
<evidence type="ECO:0000313" key="9">
    <source>
        <dbReference type="EMBL" id="RHY69617.1"/>
    </source>
</evidence>
<dbReference type="Proteomes" id="UP000286510">
    <property type="component" value="Unassembled WGS sequence"/>
</dbReference>
<dbReference type="Proteomes" id="UP000284702">
    <property type="component" value="Unassembled WGS sequence"/>
</dbReference>
<evidence type="ECO:0000256" key="7">
    <source>
        <dbReference type="SAM" id="Coils"/>
    </source>
</evidence>
<comment type="similarity">
    <text evidence="2">Belongs to the Mediator complex subunit 28 family.</text>
</comment>
<keyword evidence="4 7" id="KW-0175">Coiled coil</keyword>
<dbReference type="EMBL" id="QUTF01000453">
    <property type="protein sequence ID" value="RHZ42793.1"/>
    <property type="molecule type" value="Genomic_DNA"/>
</dbReference>
<evidence type="ECO:0000256" key="5">
    <source>
        <dbReference type="ARBA" id="ARBA00023163"/>
    </source>
</evidence>
<evidence type="ECO:0000313" key="13">
    <source>
        <dbReference type="Proteomes" id="UP000283543"/>
    </source>
</evidence>
<evidence type="ECO:0000256" key="2">
    <source>
        <dbReference type="ARBA" id="ARBA00005571"/>
    </source>
</evidence>
<organism evidence="8 12">
    <name type="scientific">Aphanomyces astaci</name>
    <name type="common">Crayfish plague agent</name>
    <dbReference type="NCBI Taxonomy" id="112090"/>
    <lineage>
        <taxon>Eukaryota</taxon>
        <taxon>Sar</taxon>
        <taxon>Stramenopiles</taxon>
        <taxon>Oomycota</taxon>
        <taxon>Saprolegniomycetes</taxon>
        <taxon>Saprolegniales</taxon>
        <taxon>Verrucalvaceae</taxon>
        <taxon>Aphanomyces</taxon>
    </lineage>
</organism>
<evidence type="ECO:0000313" key="11">
    <source>
        <dbReference type="EMBL" id="RQM24362.1"/>
    </source>
</evidence>
<comment type="subcellular location">
    <subcellularLocation>
        <location evidence="1">Nucleus</location>
    </subcellularLocation>
</comment>
<keyword evidence="5" id="KW-0804">Transcription</keyword>
<evidence type="ECO:0000313" key="10">
    <source>
        <dbReference type="EMBL" id="RHZ42793.1"/>
    </source>
</evidence>
<gene>
    <name evidence="11" type="ORF">B5M09_007233</name>
    <name evidence="10" type="ORF">DYB26_011159</name>
    <name evidence="9" type="ORF">DYB34_005712</name>
    <name evidence="8" type="ORF">DYB38_003982</name>
</gene>
<dbReference type="Proteomes" id="UP000283543">
    <property type="component" value="Unassembled WGS sequence"/>
</dbReference>